<dbReference type="AlphaFoldDB" id="A0A507DBR1"/>
<organism evidence="1 2">
    <name type="scientific">Synchytrium endobioticum</name>
    <dbReference type="NCBI Taxonomy" id="286115"/>
    <lineage>
        <taxon>Eukaryota</taxon>
        <taxon>Fungi</taxon>
        <taxon>Fungi incertae sedis</taxon>
        <taxon>Chytridiomycota</taxon>
        <taxon>Chytridiomycota incertae sedis</taxon>
        <taxon>Chytridiomycetes</taxon>
        <taxon>Synchytriales</taxon>
        <taxon>Synchytriaceae</taxon>
        <taxon>Synchytrium</taxon>
    </lineage>
</organism>
<sequence length="82" mass="9067">MSSVTNTVRNSVFAFDCLTNKTDRPELTVVSPRSAKEILMMVEVVLANTLVDRCSSRIPSLRSQYSPPPSHPCAHILDTFST</sequence>
<protein>
    <submittedName>
        <fullName evidence="1">Uncharacterized protein</fullName>
    </submittedName>
</protein>
<dbReference type="EMBL" id="QEAM01000043">
    <property type="protein sequence ID" value="TPX48926.1"/>
    <property type="molecule type" value="Genomic_DNA"/>
</dbReference>
<evidence type="ECO:0000313" key="1">
    <source>
        <dbReference type="EMBL" id="TPX48926.1"/>
    </source>
</evidence>
<gene>
    <name evidence="1" type="ORF">SeLEV6574_g01775</name>
</gene>
<evidence type="ECO:0000313" key="2">
    <source>
        <dbReference type="Proteomes" id="UP000320475"/>
    </source>
</evidence>
<accession>A0A507DBR1</accession>
<comment type="caution">
    <text evidence="1">The sequence shown here is derived from an EMBL/GenBank/DDBJ whole genome shotgun (WGS) entry which is preliminary data.</text>
</comment>
<name>A0A507DBR1_9FUNG</name>
<proteinExistence type="predicted"/>
<dbReference type="Proteomes" id="UP000320475">
    <property type="component" value="Unassembled WGS sequence"/>
</dbReference>
<reference evidence="1 2" key="1">
    <citation type="journal article" date="2019" name="Sci. Rep.">
        <title>Comparative genomics of chytrid fungi reveal insights into the obligate biotrophic and pathogenic lifestyle of Synchytrium endobioticum.</title>
        <authorList>
            <person name="van de Vossenberg B.T.L.H."/>
            <person name="Warris S."/>
            <person name="Nguyen H.D.T."/>
            <person name="van Gent-Pelzer M.P.E."/>
            <person name="Joly D.L."/>
            <person name="van de Geest H.C."/>
            <person name="Bonants P.J.M."/>
            <person name="Smith D.S."/>
            <person name="Levesque C.A."/>
            <person name="van der Lee T.A.J."/>
        </authorList>
    </citation>
    <scope>NUCLEOTIDE SEQUENCE [LARGE SCALE GENOMIC DNA]</scope>
    <source>
        <strain evidence="1 2">LEV6574</strain>
    </source>
</reference>